<dbReference type="AlphaFoldDB" id="A0A645CZ89"/>
<proteinExistence type="predicted"/>
<dbReference type="EMBL" id="VSSQ01031340">
    <property type="protein sequence ID" value="MPM82183.1"/>
    <property type="molecule type" value="Genomic_DNA"/>
</dbReference>
<evidence type="ECO:0000256" key="1">
    <source>
        <dbReference type="SAM" id="MobiDB-lite"/>
    </source>
</evidence>
<gene>
    <name evidence="2" type="ORF">SDC9_129244</name>
</gene>
<evidence type="ECO:0000313" key="2">
    <source>
        <dbReference type="EMBL" id="MPM82183.1"/>
    </source>
</evidence>
<feature type="compositionally biased region" description="Basic and acidic residues" evidence="1">
    <location>
        <begin position="59"/>
        <end position="91"/>
    </location>
</feature>
<reference evidence="2" key="1">
    <citation type="submission" date="2019-08" db="EMBL/GenBank/DDBJ databases">
        <authorList>
            <person name="Kucharzyk K."/>
            <person name="Murdoch R.W."/>
            <person name="Higgins S."/>
            <person name="Loffler F."/>
        </authorList>
    </citation>
    <scope>NUCLEOTIDE SEQUENCE</scope>
</reference>
<accession>A0A645CZ89</accession>
<organism evidence="2">
    <name type="scientific">bioreactor metagenome</name>
    <dbReference type="NCBI Taxonomy" id="1076179"/>
    <lineage>
        <taxon>unclassified sequences</taxon>
        <taxon>metagenomes</taxon>
        <taxon>ecological metagenomes</taxon>
    </lineage>
</organism>
<sequence length="159" mass="18560">MDKPFVAALKLLLFIFLVGKRLRHACAGDRRLDIRVDLRDSLLHLEGCVAHLNPEPDDIENRNRHNAQERQRKPPVDKHHDDKRADHRRAGDQHILRAVVREFRDVEEIRRHAGHEFSCANFVVKTKGKLLNVRKDIPPDIRLHPHTEDMPPVVDDIQE</sequence>
<name>A0A645CZ89_9ZZZZ</name>
<feature type="region of interest" description="Disordered" evidence="1">
    <location>
        <begin position="55"/>
        <end position="91"/>
    </location>
</feature>
<comment type="caution">
    <text evidence="2">The sequence shown here is derived from an EMBL/GenBank/DDBJ whole genome shotgun (WGS) entry which is preliminary data.</text>
</comment>
<protein>
    <submittedName>
        <fullName evidence="2">Uncharacterized protein</fullName>
    </submittedName>
</protein>